<name>I3Z4L9_BELBD</name>
<reference evidence="2" key="1">
    <citation type="submission" date="2012-06" db="EMBL/GenBank/DDBJ databases">
        <title>The complete genome of Belliella baltica DSM 15883.</title>
        <authorList>
            <person name="Lucas S."/>
            <person name="Copeland A."/>
            <person name="Lapidus A."/>
            <person name="Goodwin L."/>
            <person name="Pitluck S."/>
            <person name="Peters L."/>
            <person name="Mikhailova N."/>
            <person name="Davenport K."/>
            <person name="Kyrpides N."/>
            <person name="Mavromatis K."/>
            <person name="Pagani I."/>
            <person name="Ivanova N."/>
            <person name="Ovchinnikova G."/>
            <person name="Zeytun A."/>
            <person name="Detter J.C."/>
            <person name="Han C."/>
            <person name="Land M."/>
            <person name="Hauser L."/>
            <person name="Markowitz V."/>
            <person name="Cheng J.-F."/>
            <person name="Hugenholtz P."/>
            <person name="Woyke T."/>
            <person name="Wu D."/>
            <person name="Tindall B."/>
            <person name="Pomrenke H."/>
            <person name="Brambilla E."/>
            <person name="Klenk H.-P."/>
            <person name="Eisen J.A."/>
        </authorList>
    </citation>
    <scope>NUCLEOTIDE SEQUENCE [LARGE SCALE GENOMIC DNA]</scope>
    <source>
        <strain evidence="2">DSM 15883 / CIP 108006 / LMG 21964 / BA134</strain>
    </source>
</reference>
<dbReference type="RefSeq" id="WP_014772174.1">
    <property type="nucleotide sequence ID" value="NC_018010.1"/>
</dbReference>
<gene>
    <name evidence="1" type="ordered locus">Belba_1577</name>
</gene>
<protein>
    <submittedName>
        <fullName evidence="1">Uncharacterized protein</fullName>
    </submittedName>
</protein>
<organism evidence="1 2">
    <name type="scientific">Belliella baltica (strain DSM 15883 / CIP 108006 / LMG 21964 / BA134)</name>
    <dbReference type="NCBI Taxonomy" id="866536"/>
    <lineage>
        <taxon>Bacteria</taxon>
        <taxon>Pseudomonadati</taxon>
        <taxon>Bacteroidota</taxon>
        <taxon>Cytophagia</taxon>
        <taxon>Cytophagales</taxon>
        <taxon>Cyclobacteriaceae</taxon>
        <taxon>Belliella</taxon>
    </lineage>
</organism>
<dbReference type="HOGENOM" id="CLU_3058941_0_0_10"/>
<proteinExistence type="predicted"/>
<sequence length="53" mass="6079">MDELEEPIGTNLQDTTGNLSSYQEEVYTRLFTLINEVRSNTIPTELTQTDLDE</sequence>
<dbReference type="KEGG" id="bbd:Belba_1577"/>
<dbReference type="AlphaFoldDB" id="I3Z4L9"/>
<evidence type="ECO:0000313" key="2">
    <source>
        <dbReference type="Proteomes" id="UP000006050"/>
    </source>
</evidence>
<dbReference type="STRING" id="866536.Belba_1577"/>
<dbReference type="EMBL" id="CP003281">
    <property type="protein sequence ID" value="AFL84187.1"/>
    <property type="molecule type" value="Genomic_DNA"/>
</dbReference>
<keyword evidence="2" id="KW-1185">Reference proteome</keyword>
<evidence type="ECO:0000313" key="1">
    <source>
        <dbReference type="EMBL" id="AFL84187.1"/>
    </source>
</evidence>
<accession>I3Z4L9</accession>
<dbReference type="Proteomes" id="UP000006050">
    <property type="component" value="Chromosome"/>
</dbReference>